<dbReference type="EMBL" id="JAJFAZ020000008">
    <property type="protein sequence ID" value="KAI5312163.1"/>
    <property type="molecule type" value="Genomic_DNA"/>
</dbReference>
<protein>
    <submittedName>
        <fullName evidence="2">Uncharacterized protein</fullName>
    </submittedName>
</protein>
<proteinExistence type="predicted"/>
<evidence type="ECO:0000256" key="1">
    <source>
        <dbReference type="SAM" id="MobiDB-lite"/>
    </source>
</evidence>
<evidence type="ECO:0000313" key="3">
    <source>
        <dbReference type="Proteomes" id="UP001054821"/>
    </source>
</evidence>
<sequence length="288" mass="30942">MTSTPDTAVLATQCPWGPPSSTNGASQTQVTSFHPEHKCTHCDGSKHTCAGCYKLIGYPDWWDHSKAPCKNKGKSLNTSSDSAPVSPAVPTAPAPASAFVATTGTQSYVLHSSSKKHTWVMFTGATDHVTFDPRQITSHTLSSQSVVSNANGTPSPDILSNKKIGCGPRRGKLYYMDLASDNEASHSQAYNIGGKSVEKNTSEDENIEEFLPAPEISSALVPHQSPNEDVIQVTSFPKTDNINEISYNDLISEGTEPAYQIPNWKNRGKPPVHCEADLNAKGKCPINS</sequence>
<feature type="compositionally biased region" description="Low complexity" evidence="1">
    <location>
        <begin position="78"/>
        <end position="93"/>
    </location>
</feature>
<evidence type="ECO:0000313" key="2">
    <source>
        <dbReference type="EMBL" id="KAI5312163.1"/>
    </source>
</evidence>
<organism evidence="2 3">
    <name type="scientific">Prunus dulcis</name>
    <name type="common">Almond</name>
    <name type="synonym">Amygdalus dulcis</name>
    <dbReference type="NCBI Taxonomy" id="3755"/>
    <lineage>
        <taxon>Eukaryota</taxon>
        <taxon>Viridiplantae</taxon>
        <taxon>Streptophyta</taxon>
        <taxon>Embryophyta</taxon>
        <taxon>Tracheophyta</taxon>
        <taxon>Spermatophyta</taxon>
        <taxon>Magnoliopsida</taxon>
        <taxon>eudicotyledons</taxon>
        <taxon>Gunneridae</taxon>
        <taxon>Pentapetalae</taxon>
        <taxon>rosids</taxon>
        <taxon>fabids</taxon>
        <taxon>Rosales</taxon>
        <taxon>Rosaceae</taxon>
        <taxon>Amygdaloideae</taxon>
        <taxon>Amygdaleae</taxon>
        <taxon>Prunus</taxon>
    </lineage>
</organism>
<keyword evidence="3" id="KW-1185">Reference proteome</keyword>
<comment type="caution">
    <text evidence="2">The sequence shown here is derived from an EMBL/GenBank/DDBJ whole genome shotgun (WGS) entry which is preliminary data.</text>
</comment>
<feature type="compositionally biased region" description="Polar residues" evidence="1">
    <location>
        <begin position="19"/>
        <end position="29"/>
    </location>
</feature>
<feature type="region of interest" description="Disordered" evidence="1">
    <location>
        <begin position="1"/>
        <end position="29"/>
    </location>
</feature>
<dbReference type="Proteomes" id="UP001054821">
    <property type="component" value="Chromosome 8"/>
</dbReference>
<feature type="region of interest" description="Disordered" evidence="1">
    <location>
        <begin position="72"/>
        <end position="93"/>
    </location>
</feature>
<reference evidence="2 3" key="1">
    <citation type="journal article" date="2022" name="G3 (Bethesda)">
        <title>Whole-genome sequence and methylome profiling of the almond [Prunus dulcis (Mill.) D.A. Webb] cultivar 'Nonpareil'.</title>
        <authorList>
            <person name="D'Amico-Willman K.M."/>
            <person name="Ouma W.Z."/>
            <person name="Meulia T."/>
            <person name="Sideli G.M."/>
            <person name="Gradziel T.M."/>
            <person name="Fresnedo-Ramirez J."/>
        </authorList>
    </citation>
    <scope>NUCLEOTIDE SEQUENCE [LARGE SCALE GENOMIC DNA]</scope>
    <source>
        <tissue evidence="2">Leaf</tissue>
    </source>
</reference>
<feature type="compositionally biased region" description="Polar residues" evidence="1">
    <location>
        <begin position="142"/>
        <end position="154"/>
    </location>
</feature>
<feature type="region of interest" description="Disordered" evidence="1">
    <location>
        <begin position="142"/>
        <end position="163"/>
    </location>
</feature>
<dbReference type="AlphaFoldDB" id="A0AAD4UTT5"/>
<accession>A0AAD4UTT5</accession>
<gene>
    <name evidence="2" type="ORF">L3X38_041336</name>
</gene>
<name>A0AAD4UTT5_PRUDU</name>